<dbReference type="EMBL" id="JAQQAF010000008">
    <property type="protein sequence ID" value="KAJ8464339.1"/>
    <property type="molecule type" value="Genomic_DNA"/>
</dbReference>
<keyword evidence="1" id="KW-0175">Coiled coil</keyword>
<proteinExistence type="predicted"/>
<feature type="region of interest" description="Disordered" evidence="2">
    <location>
        <begin position="45"/>
        <end position="83"/>
    </location>
</feature>
<organism evidence="3 4">
    <name type="scientific">Ensete ventricosum</name>
    <name type="common">Abyssinian banana</name>
    <name type="synonym">Musa ensete</name>
    <dbReference type="NCBI Taxonomy" id="4639"/>
    <lineage>
        <taxon>Eukaryota</taxon>
        <taxon>Viridiplantae</taxon>
        <taxon>Streptophyta</taxon>
        <taxon>Embryophyta</taxon>
        <taxon>Tracheophyta</taxon>
        <taxon>Spermatophyta</taxon>
        <taxon>Magnoliopsida</taxon>
        <taxon>Liliopsida</taxon>
        <taxon>Zingiberales</taxon>
        <taxon>Musaceae</taxon>
        <taxon>Ensete</taxon>
    </lineage>
</organism>
<evidence type="ECO:0008006" key="5">
    <source>
        <dbReference type="Google" id="ProtNLM"/>
    </source>
</evidence>
<feature type="region of interest" description="Disordered" evidence="2">
    <location>
        <begin position="1"/>
        <end position="24"/>
    </location>
</feature>
<sequence length="218" mass="23978">MEGQPSSSPPPSVIVSDRAEVDTSRPFRSVKEAVAVFGDRFLAGNARSQKNTSSRPVISMPPPKQPSSASSSPPSYSSSASHFIQEKEEDLVILSSLRQLEAELKEAKRELVLLKGRESETEIAVASLSAQLSKSMSKLAEMEAAMEDEAQPCRVRSERWQEERMEDFKASLEYLPTLAQAFGLAGLEEGFGGRRKREVPKKKPIIPLIADIFSKKKG</sequence>
<feature type="compositionally biased region" description="Polar residues" evidence="2">
    <location>
        <begin position="46"/>
        <end position="56"/>
    </location>
</feature>
<name>A0AAV8PYJ5_ENSVE</name>
<evidence type="ECO:0000256" key="1">
    <source>
        <dbReference type="SAM" id="Coils"/>
    </source>
</evidence>
<dbReference type="AlphaFoldDB" id="A0AAV8PYJ5"/>
<feature type="compositionally biased region" description="Low complexity" evidence="2">
    <location>
        <begin position="66"/>
        <end position="81"/>
    </location>
</feature>
<keyword evidence="4" id="KW-1185">Reference proteome</keyword>
<evidence type="ECO:0000313" key="3">
    <source>
        <dbReference type="EMBL" id="KAJ8464339.1"/>
    </source>
</evidence>
<comment type="caution">
    <text evidence="3">The sequence shown here is derived from an EMBL/GenBank/DDBJ whole genome shotgun (WGS) entry which is preliminary data.</text>
</comment>
<gene>
    <name evidence="3" type="ORF">OPV22_026891</name>
</gene>
<evidence type="ECO:0000313" key="4">
    <source>
        <dbReference type="Proteomes" id="UP001222027"/>
    </source>
</evidence>
<evidence type="ECO:0000256" key="2">
    <source>
        <dbReference type="SAM" id="MobiDB-lite"/>
    </source>
</evidence>
<dbReference type="Proteomes" id="UP001222027">
    <property type="component" value="Unassembled WGS sequence"/>
</dbReference>
<accession>A0AAV8PYJ5</accession>
<reference evidence="3 4" key="1">
    <citation type="submission" date="2022-12" db="EMBL/GenBank/DDBJ databases">
        <title>Chromosome-scale assembly of the Ensete ventricosum genome.</title>
        <authorList>
            <person name="Dussert Y."/>
            <person name="Stocks J."/>
            <person name="Wendawek A."/>
            <person name="Woldeyes F."/>
            <person name="Nichols R.A."/>
            <person name="Borrell J.S."/>
        </authorList>
    </citation>
    <scope>NUCLEOTIDE SEQUENCE [LARGE SCALE GENOMIC DNA]</scope>
    <source>
        <strain evidence="4">cv. Maze</strain>
        <tissue evidence="3">Seeds</tissue>
    </source>
</reference>
<protein>
    <recommendedName>
        <fullName evidence="5">WEB family protein</fullName>
    </recommendedName>
</protein>
<feature type="coiled-coil region" evidence="1">
    <location>
        <begin position="97"/>
        <end position="145"/>
    </location>
</feature>